<dbReference type="GO" id="GO:0046872">
    <property type="term" value="F:metal ion binding"/>
    <property type="evidence" value="ECO:0007669"/>
    <property type="project" value="UniProtKB-KW"/>
</dbReference>
<name>A0A099UG00_9HELI</name>
<evidence type="ECO:0000313" key="4">
    <source>
        <dbReference type="EMBL" id="CUU39002.1"/>
    </source>
</evidence>
<dbReference type="InterPro" id="IPR020583">
    <property type="entry name" value="Inositol_monoP_metal-BS"/>
</dbReference>
<organism evidence="4 7">
    <name type="scientific">Helicobacter typhlonius</name>
    <dbReference type="NCBI Taxonomy" id="76936"/>
    <lineage>
        <taxon>Bacteria</taxon>
        <taxon>Pseudomonadati</taxon>
        <taxon>Campylobacterota</taxon>
        <taxon>Epsilonproteobacteria</taxon>
        <taxon>Campylobacterales</taxon>
        <taxon>Helicobacteraceae</taxon>
        <taxon>Helicobacter</taxon>
    </lineage>
</organism>
<proteinExistence type="predicted"/>
<evidence type="ECO:0000256" key="1">
    <source>
        <dbReference type="ARBA" id="ARBA00022723"/>
    </source>
</evidence>
<dbReference type="RefSeq" id="WP_034325885.1">
    <property type="nucleotide sequence ID" value="NZ_CAJTQN010000008.1"/>
</dbReference>
<feature type="binding site" evidence="3">
    <location>
        <position position="82"/>
    </location>
    <ligand>
        <name>Mg(2+)</name>
        <dbReference type="ChEBI" id="CHEBI:18420"/>
        <label>1</label>
        <note>catalytic</note>
    </ligand>
</feature>
<evidence type="ECO:0000256" key="2">
    <source>
        <dbReference type="ARBA" id="ARBA00022842"/>
    </source>
</evidence>
<dbReference type="PROSITE" id="PS00629">
    <property type="entry name" value="IMP_1"/>
    <property type="match status" value="1"/>
</dbReference>
<dbReference type="AlphaFoldDB" id="A0A099UG00"/>
<protein>
    <submittedName>
        <fullName evidence="4 5">Inositol monophosphatase</fullName>
    </submittedName>
</protein>
<accession>A0A099UG00</accession>
<reference evidence="4" key="3">
    <citation type="submission" date="2015-11" db="EMBL/GenBank/DDBJ databases">
        <authorList>
            <person name="Zhang Y."/>
            <person name="Guo Z."/>
        </authorList>
    </citation>
    <scope>NUCLEOTIDE SEQUENCE</scope>
    <source>
        <strain evidence="4">1</strain>
    </source>
</reference>
<dbReference type="InterPro" id="IPR000760">
    <property type="entry name" value="Inositol_monophosphatase-like"/>
</dbReference>
<evidence type="ECO:0000256" key="3">
    <source>
        <dbReference type="PIRSR" id="PIRSR600760-2"/>
    </source>
</evidence>
<keyword evidence="2 3" id="KW-0460">Magnesium</keyword>
<dbReference type="EMBL" id="LN907858">
    <property type="protein sequence ID" value="CUU39002.1"/>
    <property type="molecule type" value="Genomic_DNA"/>
</dbReference>
<dbReference type="PATRIC" id="fig|76936.10.peg.112"/>
<feature type="binding site" evidence="3">
    <location>
        <position position="63"/>
    </location>
    <ligand>
        <name>Mg(2+)</name>
        <dbReference type="ChEBI" id="CHEBI:18420"/>
        <label>1</label>
        <note>catalytic</note>
    </ligand>
</feature>
<comment type="cofactor">
    <cofactor evidence="3">
        <name>Mg(2+)</name>
        <dbReference type="ChEBI" id="CHEBI:18420"/>
    </cofactor>
</comment>
<gene>
    <name evidence="4" type="ORF">BN2458_PEG0115</name>
    <name evidence="5" type="ORF">LS75_006520</name>
</gene>
<dbReference type="OrthoDB" id="5329730at2"/>
<keyword evidence="6" id="KW-1185">Reference proteome</keyword>
<dbReference type="Gene3D" id="3.30.540.10">
    <property type="entry name" value="Fructose-1,6-Bisphosphatase, subunit A, domain 1"/>
    <property type="match status" value="1"/>
</dbReference>
<feature type="binding site" evidence="3">
    <location>
        <position position="81"/>
    </location>
    <ligand>
        <name>Mg(2+)</name>
        <dbReference type="ChEBI" id="CHEBI:18420"/>
        <label>1</label>
        <note>catalytic</note>
    </ligand>
</feature>
<dbReference type="SUPFAM" id="SSF56655">
    <property type="entry name" value="Carbohydrate phosphatase"/>
    <property type="match status" value="1"/>
</dbReference>
<feature type="binding site" evidence="3">
    <location>
        <position position="79"/>
    </location>
    <ligand>
        <name>Mg(2+)</name>
        <dbReference type="ChEBI" id="CHEBI:18420"/>
        <label>1</label>
        <note>catalytic</note>
    </ligand>
</feature>
<reference evidence="5 6" key="1">
    <citation type="journal article" date="2014" name="Genome Announc.">
        <title>Draft genome sequences of eight enterohepatic helicobacter species isolated from both laboratory and wild rodents.</title>
        <authorList>
            <person name="Sheh A."/>
            <person name="Shen Z."/>
            <person name="Fox J.G."/>
        </authorList>
    </citation>
    <scope>NUCLEOTIDE SEQUENCE [LARGE SCALE GENOMIC DNA]</scope>
    <source>
        <strain evidence="5 6">MIT 98-6810</strain>
    </source>
</reference>
<dbReference type="Proteomes" id="UP000029925">
    <property type="component" value="Unassembled WGS sequence"/>
</dbReference>
<dbReference type="EMBL" id="JRPF02000007">
    <property type="protein sequence ID" value="TLD78259.1"/>
    <property type="molecule type" value="Genomic_DNA"/>
</dbReference>
<sequence>MSAFLHQAVLATREIINVLQQNEHSLYALHNVGAGGDVSIGADLLSERIYAEHLLPLASIDSEESGFLQGNGSDTIVLDPLDGSDNFLSHIPYYGSSLALYDASGEVKEAVIFNFCTKEAFARIRTDENTIAIHFHIESYLDEIQAKLHKNLSFIESRGSVIANAHDIKAFRLLQSTSVSKCGLFEKAYCNPKIAESLYEKRLKFRSLGASALSMAKAYEVNFMLFVGKIRDFDSKAGLFLCEPLHCISTDKFTLISKDKHIFDTISHIFMEHKG</sequence>
<dbReference type="Proteomes" id="UP000064525">
    <property type="component" value="Chromosome I"/>
</dbReference>
<evidence type="ECO:0000313" key="6">
    <source>
        <dbReference type="Proteomes" id="UP000029925"/>
    </source>
</evidence>
<dbReference type="STRING" id="76936.BN2458_PEG0115"/>
<reference evidence="7" key="2">
    <citation type="submission" date="2015-11" db="EMBL/GenBank/DDBJ databases">
        <authorList>
            <person name="Anvar S.Y."/>
        </authorList>
    </citation>
    <scope>NUCLEOTIDE SEQUENCE [LARGE SCALE GENOMIC DNA]</scope>
</reference>
<dbReference type="KEGG" id="hty:BN2458_PEG0115"/>
<keyword evidence="1 3" id="KW-0479">Metal-binding</keyword>
<dbReference type="GeneID" id="78150479"/>
<dbReference type="Pfam" id="PF00459">
    <property type="entry name" value="Inositol_P"/>
    <property type="match status" value="1"/>
</dbReference>
<evidence type="ECO:0000313" key="5">
    <source>
        <dbReference type="EMBL" id="TLD78259.1"/>
    </source>
</evidence>
<evidence type="ECO:0000313" key="7">
    <source>
        <dbReference type="Proteomes" id="UP000064525"/>
    </source>
</evidence>